<feature type="chain" id="PRO_5046310117" evidence="1">
    <location>
        <begin position="20"/>
        <end position="113"/>
    </location>
</feature>
<keyword evidence="1" id="KW-0732">Signal</keyword>
<evidence type="ECO:0000313" key="3">
    <source>
        <dbReference type="Proteomes" id="UP001523392"/>
    </source>
</evidence>
<organism evidence="2 3">
    <name type="scientific">Siccirubricoccus soli</name>
    <dbReference type="NCBI Taxonomy" id="2899147"/>
    <lineage>
        <taxon>Bacteria</taxon>
        <taxon>Pseudomonadati</taxon>
        <taxon>Pseudomonadota</taxon>
        <taxon>Alphaproteobacteria</taxon>
        <taxon>Acetobacterales</taxon>
        <taxon>Roseomonadaceae</taxon>
        <taxon>Siccirubricoccus</taxon>
    </lineage>
</organism>
<gene>
    <name evidence="2" type="ORF">JYK14_16725</name>
</gene>
<protein>
    <submittedName>
        <fullName evidence="2">Uncharacterized protein</fullName>
    </submittedName>
</protein>
<accession>A0ABT1D9C7</accession>
<dbReference type="EMBL" id="JAFIRR010000104">
    <property type="protein sequence ID" value="MCO6417794.1"/>
    <property type="molecule type" value="Genomic_DNA"/>
</dbReference>
<name>A0ABT1D9C7_9PROT</name>
<evidence type="ECO:0000313" key="2">
    <source>
        <dbReference type="EMBL" id="MCO6417794.1"/>
    </source>
</evidence>
<reference evidence="2 3" key="1">
    <citation type="submission" date="2021-12" db="EMBL/GenBank/DDBJ databases">
        <title>Siccirubricoccus leaddurans sp. nov., a high concentration Zn2+ tolerance bacterium.</title>
        <authorList>
            <person name="Cao Y."/>
        </authorList>
    </citation>
    <scope>NUCLEOTIDE SEQUENCE [LARGE SCALE GENOMIC DNA]</scope>
    <source>
        <strain evidence="2 3">KC 17139</strain>
    </source>
</reference>
<evidence type="ECO:0000256" key="1">
    <source>
        <dbReference type="SAM" id="SignalP"/>
    </source>
</evidence>
<comment type="caution">
    <text evidence="2">The sequence shown here is derived from an EMBL/GenBank/DDBJ whole genome shotgun (WGS) entry which is preliminary data.</text>
</comment>
<keyword evidence="3" id="KW-1185">Reference proteome</keyword>
<proteinExistence type="predicted"/>
<dbReference type="Proteomes" id="UP001523392">
    <property type="component" value="Unassembled WGS sequence"/>
</dbReference>
<sequence length="113" mass="12584">MSRHGLLLLLVLAAAPAAAEVPDTGMRCLVRIGEQPDDQGLEASIAERLALERCSRGDVLFLQYIPHTIPPLFLASALCDFRQQVVIREYPTHLFGHMTNLACVYAGHHRRDH</sequence>
<dbReference type="RefSeq" id="WP_252954429.1">
    <property type="nucleotide sequence ID" value="NZ_JAFIRR010000104.1"/>
</dbReference>
<feature type="signal peptide" evidence="1">
    <location>
        <begin position="1"/>
        <end position="19"/>
    </location>
</feature>